<dbReference type="PANTHER" id="PTHR42718:SF46">
    <property type="entry name" value="BLR6921 PROTEIN"/>
    <property type="match status" value="1"/>
</dbReference>
<dbReference type="GO" id="GO:0005886">
    <property type="term" value="C:plasma membrane"/>
    <property type="evidence" value="ECO:0007669"/>
    <property type="project" value="UniProtKB-SubCell"/>
</dbReference>
<dbReference type="Gene3D" id="1.20.1250.20">
    <property type="entry name" value="MFS general substrate transporter like domains"/>
    <property type="match status" value="1"/>
</dbReference>
<evidence type="ECO:0000256" key="3">
    <source>
        <dbReference type="ARBA" id="ARBA00022475"/>
    </source>
</evidence>
<dbReference type="KEGG" id="sclf:BB341_25735"/>
<evidence type="ECO:0000256" key="4">
    <source>
        <dbReference type="ARBA" id="ARBA00022692"/>
    </source>
</evidence>
<keyword evidence="7" id="KW-0046">Antibiotic resistance</keyword>
<dbReference type="EMBL" id="CM000913">
    <property type="protein sequence ID" value="EFG05497.1"/>
    <property type="molecule type" value="Genomic_DNA"/>
</dbReference>
<evidence type="ECO:0000256" key="6">
    <source>
        <dbReference type="ARBA" id="ARBA00023136"/>
    </source>
</evidence>
<gene>
    <name evidence="10" type="ORF">SCLAV_0421</name>
</gene>
<keyword evidence="4 9" id="KW-0812">Transmembrane</keyword>
<feature type="transmembrane region" description="Helical" evidence="9">
    <location>
        <begin position="125"/>
        <end position="147"/>
    </location>
</feature>
<feature type="transmembrane region" description="Helical" evidence="9">
    <location>
        <begin position="179"/>
        <end position="199"/>
    </location>
</feature>
<dbReference type="InterPro" id="IPR036259">
    <property type="entry name" value="MFS_trans_sf"/>
</dbReference>
<keyword evidence="5 9" id="KW-1133">Transmembrane helix</keyword>
<keyword evidence="3" id="KW-1003">Cell membrane</keyword>
<evidence type="ECO:0000256" key="8">
    <source>
        <dbReference type="SAM" id="MobiDB-lite"/>
    </source>
</evidence>
<organism evidence="10 11">
    <name type="scientific">Streptomyces clavuligerus</name>
    <dbReference type="NCBI Taxonomy" id="1901"/>
    <lineage>
        <taxon>Bacteria</taxon>
        <taxon>Bacillati</taxon>
        <taxon>Actinomycetota</taxon>
        <taxon>Actinomycetes</taxon>
        <taxon>Kitasatosporales</taxon>
        <taxon>Streptomycetaceae</taxon>
        <taxon>Streptomyces</taxon>
    </lineage>
</organism>
<evidence type="ECO:0000256" key="7">
    <source>
        <dbReference type="ARBA" id="ARBA00023251"/>
    </source>
</evidence>
<dbReference type="STRING" id="1901.BB341_25735"/>
<feature type="transmembrane region" description="Helical" evidence="9">
    <location>
        <begin position="85"/>
        <end position="104"/>
    </location>
</feature>
<evidence type="ECO:0000256" key="5">
    <source>
        <dbReference type="ARBA" id="ARBA00022989"/>
    </source>
</evidence>
<feature type="region of interest" description="Disordered" evidence="8">
    <location>
        <begin position="265"/>
        <end position="295"/>
    </location>
</feature>
<evidence type="ECO:0000256" key="9">
    <source>
        <dbReference type="SAM" id="Phobius"/>
    </source>
</evidence>
<evidence type="ECO:0000313" key="10">
    <source>
        <dbReference type="EMBL" id="EFG05497.1"/>
    </source>
</evidence>
<reference evidence="10 11" key="1">
    <citation type="journal article" date="2010" name="Genome Biol. Evol.">
        <title>The sequence of a 1.8-mb bacterial linear plasmid reveals a rich evolutionary reservoir of secondary metabolic pathways.</title>
        <authorList>
            <person name="Medema M.H."/>
            <person name="Trefzer A."/>
            <person name="Kovalchuk A."/>
            <person name="van den Berg M."/>
            <person name="Mueller U."/>
            <person name="Heijne W."/>
            <person name="Wu L."/>
            <person name="Alam M.T."/>
            <person name="Ronning C.M."/>
            <person name="Nierman W.C."/>
            <person name="Bovenberg R.A.L."/>
            <person name="Breitling R."/>
            <person name="Takano E."/>
        </authorList>
    </citation>
    <scope>NUCLEOTIDE SEQUENCE [LARGE SCALE GENOMIC DNA]</scope>
    <source>
        <strain evidence="11">ATCC 27064 / DSM 738 / JCM 4710 / NBRC 13307 / NCIMB 12785 / NRRL 3585 / VKM Ac-602</strain>
    </source>
</reference>
<evidence type="ECO:0000313" key="11">
    <source>
        <dbReference type="Proteomes" id="UP000002357"/>
    </source>
</evidence>
<dbReference type="GO" id="GO:0046677">
    <property type="term" value="P:response to antibiotic"/>
    <property type="evidence" value="ECO:0007669"/>
    <property type="project" value="UniProtKB-KW"/>
</dbReference>
<proteinExistence type="predicted"/>
<feature type="transmembrane region" description="Helical" evidence="9">
    <location>
        <begin position="22"/>
        <end position="42"/>
    </location>
</feature>
<feature type="transmembrane region" description="Helical" evidence="9">
    <location>
        <begin position="153"/>
        <end position="172"/>
    </location>
</feature>
<name>E2Q8G5_STRCL</name>
<protein>
    <submittedName>
        <fullName evidence="10">Major facilitator superfamily MFS_1</fullName>
    </submittedName>
</protein>
<keyword evidence="2" id="KW-0813">Transport</keyword>
<dbReference type="PANTHER" id="PTHR42718">
    <property type="entry name" value="MAJOR FACILITATOR SUPERFAMILY MULTIDRUG TRANSPORTER MFSC"/>
    <property type="match status" value="1"/>
</dbReference>
<keyword evidence="11" id="KW-1185">Reference proteome</keyword>
<keyword evidence="6 9" id="KW-0472">Membrane</keyword>
<evidence type="ECO:0000256" key="1">
    <source>
        <dbReference type="ARBA" id="ARBA00004651"/>
    </source>
</evidence>
<sequence>MRAEQHSASWWGLLTEYADRRWCPYISIPMTVITLIGVPLLLRDRPSGDLRGLDLPGARLSTARLVALVYGFVQAEPHGWGDPVVLALLVVGVLLLGLFVLVEAGSQRPLLPLRILVHQARGTTFVSVWPMFGFYLFVSYCAQMVLGYSSAKAGMTLLVNAVSTTVGAVLIAGRPRRRVAPNVLITGSLLSSAVGMLILTRLEVDSSHMFPLATATNRAAVELDPADAGGAAAAYTTVQQVGTVFGTALLNPIATSVTVSYLNDHGTARKPSTPPRSTAAPWRSGRPSASSCAAR</sequence>
<dbReference type="eggNOG" id="COG0477">
    <property type="taxonomic scope" value="Bacteria"/>
</dbReference>
<accession>E2Q8G5</accession>
<dbReference type="SUPFAM" id="SSF103473">
    <property type="entry name" value="MFS general substrate transporter"/>
    <property type="match status" value="1"/>
</dbReference>
<evidence type="ECO:0000256" key="2">
    <source>
        <dbReference type="ARBA" id="ARBA00022448"/>
    </source>
</evidence>
<dbReference type="AlphaFoldDB" id="E2Q8G5"/>
<dbReference type="Proteomes" id="UP000002357">
    <property type="component" value="Chromosome"/>
</dbReference>
<comment type="subcellular location">
    <subcellularLocation>
        <location evidence="1">Cell membrane</location>
        <topology evidence="1">Multi-pass membrane protein</topology>
    </subcellularLocation>
</comment>